<organism evidence="2 3">
    <name type="scientific">Arthrobotrys flagrans</name>
    <name type="common">Nematode-trapping fungus</name>
    <name type="synonym">Trichothecium flagrans</name>
    <dbReference type="NCBI Taxonomy" id="97331"/>
    <lineage>
        <taxon>Eukaryota</taxon>
        <taxon>Fungi</taxon>
        <taxon>Dikarya</taxon>
        <taxon>Ascomycota</taxon>
        <taxon>Pezizomycotina</taxon>
        <taxon>Orbiliomycetes</taxon>
        <taxon>Orbiliales</taxon>
        <taxon>Orbiliaceae</taxon>
        <taxon>Arthrobotrys</taxon>
    </lineage>
</organism>
<sequence length="137" mass="15661">MIEVKSPATTYYEAQVQATEATVATINNLLDVQKQIMKRGVKYDGIDMLPFPFITVVGHEWSLHWIYHRDSRDGGRPKMDVIGPCSLGGTQDRTNAFKPMNSIQKLKTWMGSEYSGWVKRWYGWRDGSFGVNEVQDV</sequence>
<dbReference type="GeneID" id="93590525"/>
<dbReference type="Proteomes" id="UP000283090">
    <property type="component" value="Unassembled WGS sequence"/>
</dbReference>
<gene>
    <name evidence="2" type="ORF">DFL_008214</name>
</gene>
<evidence type="ECO:0000313" key="2">
    <source>
        <dbReference type="EMBL" id="RVD80312.1"/>
    </source>
</evidence>
<dbReference type="Pfam" id="PF20516">
    <property type="entry name" value="PDDEXK_12"/>
    <property type="match status" value="1"/>
</dbReference>
<evidence type="ECO:0000313" key="3">
    <source>
        <dbReference type="Proteomes" id="UP000283090"/>
    </source>
</evidence>
<proteinExistence type="predicted"/>
<name>A0A436ZND9_ARTFL</name>
<dbReference type="RefSeq" id="XP_067485856.1">
    <property type="nucleotide sequence ID" value="XM_067637915.1"/>
</dbReference>
<feature type="domain" description="PD-(D/E)XK nuclease-like" evidence="1">
    <location>
        <begin position="2"/>
        <end position="114"/>
    </location>
</feature>
<comment type="caution">
    <text evidence="2">The sequence shown here is derived from an EMBL/GenBank/DDBJ whole genome shotgun (WGS) entry which is preliminary data.</text>
</comment>
<dbReference type="AlphaFoldDB" id="A0A436ZND9"/>
<protein>
    <recommendedName>
        <fullName evidence="1">PD-(D/E)XK nuclease-like domain-containing protein</fullName>
    </recommendedName>
</protein>
<accession>A0A436ZND9</accession>
<dbReference type="InterPro" id="IPR046797">
    <property type="entry name" value="PDDEXK_12"/>
</dbReference>
<dbReference type="EMBL" id="SAEB01000012">
    <property type="protein sequence ID" value="RVD80312.1"/>
    <property type="molecule type" value="Genomic_DNA"/>
</dbReference>
<dbReference type="VEuPathDB" id="FungiDB:DFL_008214"/>
<reference evidence="2 3" key="1">
    <citation type="submission" date="2019-01" db="EMBL/GenBank/DDBJ databases">
        <title>Intercellular communication is required for trap formation in the nematode-trapping fungus Duddingtonia flagrans.</title>
        <authorList>
            <person name="Youssar L."/>
            <person name="Wernet V."/>
            <person name="Hensel N."/>
            <person name="Hildebrandt H.-G."/>
            <person name="Fischer R."/>
        </authorList>
    </citation>
    <scope>NUCLEOTIDE SEQUENCE [LARGE SCALE GENOMIC DNA]</scope>
    <source>
        <strain evidence="2 3">CBS H-5679</strain>
    </source>
</reference>
<keyword evidence="3" id="KW-1185">Reference proteome</keyword>
<evidence type="ECO:0000259" key="1">
    <source>
        <dbReference type="Pfam" id="PF20516"/>
    </source>
</evidence>